<dbReference type="EMBL" id="BMID01000001">
    <property type="protein sequence ID" value="GGA01860.1"/>
    <property type="molecule type" value="Genomic_DNA"/>
</dbReference>
<evidence type="ECO:0000256" key="2">
    <source>
        <dbReference type="HAMAP-Rule" id="MF_01940"/>
    </source>
</evidence>
<comment type="similarity">
    <text evidence="2">Belongs to the 2H phosphoesterase superfamily. ThpR family.</text>
</comment>
<dbReference type="HAMAP" id="MF_01940">
    <property type="entry name" value="RNA_CPDase"/>
    <property type="match status" value="1"/>
</dbReference>
<proteinExistence type="inferred from homology"/>
<evidence type="ECO:0000313" key="3">
    <source>
        <dbReference type="EMBL" id="GGA01860.1"/>
    </source>
</evidence>
<comment type="catalytic activity">
    <reaction evidence="2">
        <text>a 3'-end 2',3'-cyclophospho-ribonucleotide-RNA + H2O = a 3'-end 2'-phospho-ribonucleotide-RNA + H(+)</text>
        <dbReference type="Rhea" id="RHEA:11828"/>
        <dbReference type="Rhea" id="RHEA-COMP:10464"/>
        <dbReference type="Rhea" id="RHEA-COMP:17353"/>
        <dbReference type="ChEBI" id="CHEBI:15377"/>
        <dbReference type="ChEBI" id="CHEBI:15378"/>
        <dbReference type="ChEBI" id="CHEBI:83064"/>
        <dbReference type="ChEBI" id="CHEBI:173113"/>
        <dbReference type="EC" id="3.1.4.58"/>
    </reaction>
</comment>
<organism evidence="3 4">
    <name type="scientific">Blastomonas marina</name>
    <dbReference type="NCBI Taxonomy" id="1867408"/>
    <lineage>
        <taxon>Bacteria</taxon>
        <taxon>Pseudomonadati</taxon>
        <taxon>Pseudomonadota</taxon>
        <taxon>Alphaproteobacteria</taxon>
        <taxon>Sphingomonadales</taxon>
        <taxon>Sphingomonadaceae</taxon>
        <taxon>Blastomonas</taxon>
    </lineage>
</organism>
<dbReference type="PANTHER" id="PTHR35561">
    <property type="entry name" value="RNA 2',3'-CYCLIC PHOSPHODIESTERASE"/>
    <property type="match status" value="1"/>
</dbReference>
<dbReference type="Gene3D" id="3.90.1140.10">
    <property type="entry name" value="Cyclic phosphodiesterase"/>
    <property type="match status" value="1"/>
</dbReference>
<comment type="function">
    <text evidence="2">Hydrolyzes RNA 2',3'-cyclic phosphodiester to an RNA 2'-phosphomonoester.</text>
</comment>
<feature type="short sequence motif" description="HXTX 1" evidence="2">
    <location>
        <begin position="40"/>
        <end position="43"/>
    </location>
</feature>
<dbReference type="InterPro" id="IPR004175">
    <property type="entry name" value="RNA_CPDase"/>
</dbReference>
<name>A0ABQ1F8C2_9SPHN</name>
<keyword evidence="1 2" id="KW-0378">Hydrolase</keyword>
<dbReference type="Proteomes" id="UP000603317">
    <property type="component" value="Unassembled WGS sequence"/>
</dbReference>
<feature type="short sequence motif" description="HXTX 2" evidence="2">
    <location>
        <begin position="124"/>
        <end position="127"/>
    </location>
</feature>
<reference evidence="4" key="1">
    <citation type="journal article" date="2019" name="Int. J. Syst. Evol. Microbiol.">
        <title>The Global Catalogue of Microorganisms (GCM) 10K type strain sequencing project: providing services to taxonomists for standard genome sequencing and annotation.</title>
        <authorList>
            <consortium name="The Broad Institute Genomics Platform"/>
            <consortium name="The Broad Institute Genome Sequencing Center for Infectious Disease"/>
            <person name="Wu L."/>
            <person name="Ma J."/>
        </authorList>
    </citation>
    <scope>NUCLEOTIDE SEQUENCE [LARGE SCALE GENOMIC DNA]</scope>
    <source>
        <strain evidence="4">CGMCC 1.15297</strain>
    </source>
</reference>
<dbReference type="NCBIfam" id="TIGR02258">
    <property type="entry name" value="2_5_ligase"/>
    <property type="match status" value="1"/>
</dbReference>
<dbReference type="SUPFAM" id="SSF55144">
    <property type="entry name" value="LigT-like"/>
    <property type="match status" value="1"/>
</dbReference>
<evidence type="ECO:0000313" key="4">
    <source>
        <dbReference type="Proteomes" id="UP000603317"/>
    </source>
</evidence>
<evidence type="ECO:0000256" key="1">
    <source>
        <dbReference type="ARBA" id="ARBA00022801"/>
    </source>
</evidence>
<dbReference type="EC" id="3.1.4.58" evidence="2"/>
<sequence length="181" mass="20132">MIPMHRLFVALRPPEFLRDVLIDTMEGLDGARWQGDEQLHLTLRFVGEVDSPQANDLADALSEVRAGPFALQVRGVGHFARKGRASALWAAFEPSEGLAILERRVERACRAAGLPPETRKFVPHVTIARLNASSGPIDGWLARHGRLTAPEWPVERFVLYESQLAESGAVYTPVVQYRLVN</sequence>
<feature type="active site" description="Proton acceptor" evidence="2">
    <location>
        <position position="124"/>
    </location>
</feature>
<comment type="caution">
    <text evidence="3">The sequence shown here is derived from an EMBL/GenBank/DDBJ whole genome shotgun (WGS) entry which is preliminary data.</text>
</comment>
<keyword evidence="4" id="KW-1185">Reference proteome</keyword>
<feature type="active site" description="Proton donor" evidence="2">
    <location>
        <position position="40"/>
    </location>
</feature>
<protein>
    <recommendedName>
        <fullName evidence="2">RNA 2',3'-cyclic phosphodiesterase</fullName>
        <shortName evidence="2">RNA 2',3'-CPDase</shortName>
        <ecNumber evidence="2">3.1.4.58</ecNumber>
    </recommendedName>
</protein>
<dbReference type="PANTHER" id="PTHR35561:SF1">
    <property type="entry name" value="RNA 2',3'-CYCLIC PHOSPHODIESTERASE"/>
    <property type="match status" value="1"/>
</dbReference>
<gene>
    <name evidence="3" type="ORF">GCM10010923_08210</name>
</gene>
<accession>A0ABQ1F8C2</accession>
<dbReference type="InterPro" id="IPR009097">
    <property type="entry name" value="Cyclic_Pdiesterase"/>
</dbReference>
<dbReference type="Pfam" id="PF13563">
    <property type="entry name" value="2_5_RNA_ligase2"/>
    <property type="match status" value="1"/>
</dbReference>